<dbReference type="eggNOG" id="KOG1206">
    <property type="taxonomic scope" value="Eukaryota"/>
</dbReference>
<evidence type="ECO:0000259" key="2">
    <source>
        <dbReference type="Pfam" id="PF01575"/>
    </source>
</evidence>
<organism evidence="3 4">
    <name type="scientific">Trichoplax adhaerens</name>
    <name type="common">Trichoplax reptans</name>
    <dbReference type="NCBI Taxonomy" id="10228"/>
    <lineage>
        <taxon>Eukaryota</taxon>
        <taxon>Metazoa</taxon>
        <taxon>Placozoa</taxon>
        <taxon>Uniplacotomia</taxon>
        <taxon>Trichoplacea</taxon>
        <taxon>Trichoplacidae</taxon>
        <taxon>Trichoplax</taxon>
    </lineage>
</organism>
<dbReference type="InterPro" id="IPR002539">
    <property type="entry name" value="MaoC-like_dom"/>
</dbReference>
<dbReference type="Pfam" id="PF01575">
    <property type="entry name" value="MaoC_dehydratas"/>
    <property type="match status" value="1"/>
</dbReference>
<evidence type="ECO:0000313" key="3">
    <source>
        <dbReference type="EMBL" id="EDV29184.1"/>
    </source>
</evidence>
<dbReference type="PANTHER" id="PTHR43437">
    <property type="entry name" value="HYDROXYACYL-THIOESTER DEHYDRATASE TYPE 2, MITOCHONDRIAL-RELATED"/>
    <property type="match status" value="1"/>
</dbReference>
<keyword evidence="1" id="KW-0456">Lyase</keyword>
<sequence length="181" mass="20190">MRLRSLSHALRVGWLNYGHGCLFYGNSPWIRYNSTTGHKVACIEDLSIGQSVEITRSFSHNDVKLFAQLSGDNNPLHLDPDYAKNTQFGRCIVHGLLINGLLSALLGTKLPGYGTIYVSQDIRFHSPLYIDEEVTALVQISNIRRSTVYAALTCTAKERNEVVLSGQAIVMIPKRNQIQSE</sequence>
<evidence type="ECO:0000313" key="4">
    <source>
        <dbReference type="Proteomes" id="UP000009022"/>
    </source>
</evidence>
<feature type="domain" description="MaoC-like" evidence="2">
    <location>
        <begin position="51"/>
        <end position="146"/>
    </location>
</feature>
<dbReference type="GO" id="GO:0019171">
    <property type="term" value="F:(3R)-hydroxyacyl-[acyl-carrier-protein] dehydratase activity"/>
    <property type="evidence" value="ECO:0000318"/>
    <property type="project" value="GO_Central"/>
</dbReference>
<dbReference type="HOGENOM" id="CLU_094876_3_0_1"/>
<evidence type="ECO:0000256" key="1">
    <source>
        <dbReference type="ARBA" id="ARBA00023239"/>
    </source>
</evidence>
<dbReference type="AlphaFoldDB" id="B3RKL4"/>
<dbReference type="GO" id="GO:0018812">
    <property type="term" value="F:3-hydroxyacyl-CoA dehydratase activity"/>
    <property type="evidence" value="ECO:0007669"/>
    <property type="project" value="UniProtKB-ARBA"/>
</dbReference>
<dbReference type="STRING" id="10228.B3RKL4"/>
<dbReference type="GO" id="GO:0006633">
    <property type="term" value="P:fatty acid biosynthetic process"/>
    <property type="evidence" value="ECO:0000318"/>
    <property type="project" value="GO_Central"/>
</dbReference>
<gene>
    <name evidence="3" type="ORF">TRIADDRAFT_52813</name>
</gene>
<dbReference type="Gene3D" id="3.10.129.10">
    <property type="entry name" value="Hotdog Thioesterase"/>
    <property type="match status" value="1"/>
</dbReference>
<dbReference type="GO" id="GO:0005739">
    <property type="term" value="C:mitochondrion"/>
    <property type="evidence" value="ECO:0000318"/>
    <property type="project" value="GO_Central"/>
</dbReference>
<dbReference type="GeneID" id="6750330"/>
<dbReference type="KEGG" id="tad:TRIADDRAFT_52813"/>
<dbReference type="OrthoDB" id="3592703at2759"/>
<dbReference type="Proteomes" id="UP000009022">
    <property type="component" value="Unassembled WGS sequence"/>
</dbReference>
<dbReference type="CTD" id="6750330"/>
<dbReference type="RefSeq" id="XP_002108386.1">
    <property type="nucleotide sequence ID" value="XM_002108350.1"/>
</dbReference>
<proteinExistence type="predicted"/>
<dbReference type="CDD" id="cd03449">
    <property type="entry name" value="R_hydratase"/>
    <property type="match status" value="1"/>
</dbReference>
<keyword evidence="4" id="KW-1185">Reference proteome</keyword>
<dbReference type="PANTHER" id="PTHR43437:SF3">
    <property type="entry name" value="HYDROXYACYL-THIOESTER DEHYDRATASE TYPE 2, MITOCHONDRIAL"/>
    <property type="match status" value="1"/>
</dbReference>
<dbReference type="OMA" id="GCVFLHQ"/>
<dbReference type="InParanoid" id="B3RKL4"/>
<protein>
    <recommendedName>
        <fullName evidence="2">MaoC-like domain-containing protein</fullName>
    </recommendedName>
</protein>
<dbReference type="SUPFAM" id="SSF54637">
    <property type="entry name" value="Thioesterase/thiol ester dehydrase-isomerase"/>
    <property type="match status" value="1"/>
</dbReference>
<reference evidence="3 4" key="1">
    <citation type="journal article" date="2008" name="Nature">
        <title>The Trichoplax genome and the nature of placozoans.</title>
        <authorList>
            <person name="Srivastava M."/>
            <person name="Begovic E."/>
            <person name="Chapman J."/>
            <person name="Putnam N.H."/>
            <person name="Hellsten U."/>
            <person name="Kawashima T."/>
            <person name="Kuo A."/>
            <person name="Mitros T."/>
            <person name="Salamov A."/>
            <person name="Carpenter M.L."/>
            <person name="Signorovitch A.Y."/>
            <person name="Moreno M.A."/>
            <person name="Kamm K."/>
            <person name="Grimwood J."/>
            <person name="Schmutz J."/>
            <person name="Shapiro H."/>
            <person name="Grigoriev I.V."/>
            <person name="Buss L.W."/>
            <person name="Schierwater B."/>
            <person name="Dellaporta S.L."/>
            <person name="Rokhsar D.S."/>
        </authorList>
    </citation>
    <scope>NUCLEOTIDE SEQUENCE [LARGE SCALE GENOMIC DNA]</scope>
    <source>
        <strain evidence="3 4">Grell-BS-1999</strain>
    </source>
</reference>
<dbReference type="InterPro" id="IPR029069">
    <property type="entry name" value="HotDog_dom_sf"/>
</dbReference>
<dbReference type="InterPro" id="IPR050965">
    <property type="entry name" value="UPF0336/Enoyl-CoA_hydratase"/>
</dbReference>
<dbReference type="PhylomeDB" id="B3RKL4"/>
<dbReference type="EMBL" id="DS985241">
    <property type="protein sequence ID" value="EDV29184.1"/>
    <property type="molecule type" value="Genomic_DNA"/>
</dbReference>
<name>B3RKL4_TRIAD</name>
<dbReference type="FunFam" id="3.10.129.10:FF:000042">
    <property type="entry name" value="MaoC domain protein dehydratase"/>
    <property type="match status" value="1"/>
</dbReference>
<accession>B3RKL4</accession>